<organism evidence="3 4">
    <name type="scientific">Polarella glacialis</name>
    <name type="common">Dinoflagellate</name>
    <dbReference type="NCBI Taxonomy" id="89957"/>
    <lineage>
        <taxon>Eukaryota</taxon>
        <taxon>Sar</taxon>
        <taxon>Alveolata</taxon>
        <taxon>Dinophyceae</taxon>
        <taxon>Suessiales</taxon>
        <taxon>Suessiaceae</taxon>
        <taxon>Polarella</taxon>
    </lineage>
</organism>
<feature type="region of interest" description="Disordered" evidence="1">
    <location>
        <begin position="1"/>
        <end position="76"/>
    </location>
</feature>
<accession>A0A813IAT1</accession>
<dbReference type="EMBL" id="CAJNNW010005046">
    <property type="protein sequence ID" value="CAE8647030.1"/>
    <property type="molecule type" value="Genomic_DNA"/>
</dbReference>
<feature type="transmembrane region" description="Helical" evidence="2">
    <location>
        <begin position="210"/>
        <end position="231"/>
    </location>
</feature>
<feature type="transmembrane region" description="Helical" evidence="2">
    <location>
        <begin position="145"/>
        <end position="168"/>
    </location>
</feature>
<protein>
    <submittedName>
        <fullName evidence="3">Uncharacterized protein</fullName>
    </submittedName>
</protein>
<keyword evidence="2" id="KW-0812">Transmembrane</keyword>
<proteinExistence type="predicted"/>
<feature type="transmembrane region" description="Helical" evidence="2">
    <location>
        <begin position="84"/>
        <end position="103"/>
    </location>
</feature>
<gene>
    <name evidence="3" type="ORF">PGLA2088_LOCUS5333</name>
</gene>
<reference evidence="3" key="1">
    <citation type="submission" date="2021-02" db="EMBL/GenBank/DDBJ databases">
        <authorList>
            <person name="Dougan E. K."/>
            <person name="Rhodes N."/>
            <person name="Thang M."/>
            <person name="Chan C."/>
        </authorList>
    </citation>
    <scope>NUCLEOTIDE SEQUENCE</scope>
</reference>
<dbReference type="AlphaFoldDB" id="A0A813IAT1"/>
<sequence length="290" mass="29180">MDPTAPAERMQPALPPDARSQQQQHATAALQAAPTAAPTARLPEEATAPSSKLREVKTERSLQGGTAVGAQASQPGQPTMASRFFQLLASVAGALGGATTIGASGGVTGLAAGFAMGAALGLVPALFTFGLSVPIGAAIGAGAGWVVGTLLGTATGAAAGGAAGFGAYSKRDLISQGTQTILAKVHSGVGFVKDTAFASAGFILRLSARAAVYLFVCLLVCLSALCVFLSLRGPGLTFGLFLNRCFKIGLSCLCVVGLRRGLESGYMQGKMSEVRARLSKSSTGETETSK</sequence>
<feature type="transmembrane region" description="Helical" evidence="2">
    <location>
        <begin position="110"/>
        <end position="139"/>
    </location>
</feature>
<keyword evidence="2" id="KW-0472">Membrane</keyword>
<evidence type="ECO:0000313" key="4">
    <source>
        <dbReference type="Proteomes" id="UP000626109"/>
    </source>
</evidence>
<keyword evidence="2" id="KW-1133">Transmembrane helix</keyword>
<name>A0A813IAT1_POLGL</name>
<evidence type="ECO:0000256" key="1">
    <source>
        <dbReference type="SAM" id="MobiDB-lite"/>
    </source>
</evidence>
<evidence type="ECO:0000313" key="3">
    <source>
        <dbReference type="EMBL" id="CAE8647030.1"/>
    </source>
</evidence>
<feature type="compositionally biased region" description="Low complexity" evidence="1">
    <location>
        <begin position="21"/>
        <end position="49"/>
    </location>
</feature>
<evidence type="ECO:0000256" key="2">
    <source>
        <dbReference type="SAM" id="Phobius"/>
    </source>
</evidence>
<dbReference type="Proteomes" id="UP000626109">
    <property type="component" value="Unassembled WGS sequence"/>
</dbReference>
<comment type="caution">
    <text evidence="3">The sequence shown here is derived from an EMBL/GenBank/DDBJ whole genome shotgun (WGS) entry which is preliminary data.</text>
</comment>